<dbReference type="Pfam" id="PF18596">
    <property type="entry name" value="Sld7_C"/>
    <property type="match status" value="1"/>
</dbReference>
<evidence type="ECO:0000259" key="2">
    <source>
        <dbReference type="Pfam" id="PF18596"/>
    </source>
</evidence>
<accession>M2MY06</accession>
<dbReference type="OMA" id="MTCIDEL"/>
<dbReference type="RefSeq" id="XP_007675992.1">
    <property type="nucleotide sequence ID" value="XM_007677802.1"/>
</dbReference>
<sequence>MAKSWSGVILADNSSTSHLVTLSAQHNPTTWLGERSALRFLAIVDVHLIPLHLFTGVQYSVATEDAETAQWFRSCLLTPQYEGSATSPPWWESGRPDSPTGILVGVETSQEVEPNQGASVTELLFYASRTVPVTAPPPSPPSSPCALVTGAVRTAEGTFGVYALALSSDLDVTTAGPTPPSSPRSEAPEIEAVFLPQRKLGLAEVIHEPPVRKRRNVSDAFDEAAERRKKARRKGGEGVAAAAAVQAESDMPSLKHRRTISGTTSQSVPLQTRPLSRSPSVASSRPITARAPSEAPKRSALSRVQSISVAGENNSIEDQNKELVSRIVMAGMRLYGLSRSKDRKPRTTMSEPGYAAVASGQLKEETAPEEEYKLVYHQVFKGTCFAFRRRLAVNLLQLHAEAVQDIVDRLLGLYCNDPLTDGLPSVADEFTPGGGRVLQRSQTSLVHSATSQER</sequence>
<feature type="region of interest" description="Disordered" evidence="1">
    <location>
        <begin position="212"/>
        <end position="300"/>
    </location>
</feature>
<dbReference type="AlphaFoldDB" id="M2MY06"/>
<feature type="compositionally biased region" description="Polar residues" evidence="1">
    <location>
        <begin position="260"/>
        <end position="286"/>
    </location>
</feature>
<dbReference type="HOGENOM" id="CLU_029042_1_0_1"/>
<evidence type="ECO:0000313" key="4">
    <source>
        <dbReference type="Proteomes" id="UP000011761"/>
    </source>
</evidence>
<dbReference type="STRING" id="717646.M2MY06"/>
<feature type="domain" description="Sld7 C-terminal" evidence="2">
    <location>
        <begin position="317"/>
        <end position="415"/>
    </location>
</feature>
<dbReference type="InterPro" id="IPR041260">
    <property type="entry name" value="Sld7_C"/>
</dbReference>
<organism evidence="3 4">
    <name type="scientific">Baudoinia panamericana (strain UAMH 10762)</name>
    <name type="common">Angels' share fungus</name>
    <name type="synonym">Baudoinia compniacensis (strain UAMH 10762)</name>
    <dbReference type="NCBI Taxonomy" id="717646"/>
    <lineage>
        <taxon>Eukaryota</taxon>
        <taxon>Fungi</taxon>
        <taxon>Dikarya</taxon>
        <taxon>Ascomycota</taxon>
        <taxon>Pezizomycotina</taxon>
        <taxon>Dothideomycetes</taxon>
        <taxon>Dothideomycetidae</taxon>
        <taxon>Mycosphaerellales</taxon>
        <taxon>Teratosphaeriaceae</taxon>
        <taxon>Baudoinia</taxon>
    </lineage>
</organism>
<dbReference type="eggNOG" id="ENOG502S7PV">
    <property type="taxonomic scope" value="Eukaryota"/>
</dbReference>
<name>M2MY06_BAUPA</name>
<dbReference type="OrthoDB" id="4205424at2759"/>
<dbReference type="GeneID" id="19110146"/>
<evidence type="ECO:0000313" key="3">
    <source>
        <dbReference type="EMBL" id="EMC96453.1"/>
    </source>
</evidence>
<reference evidence="3 4" key="1">
    <citation type="journal article" date="2012" name="PLoS Pathog.">
        <title>Diverse lifestyles and strategies of plant pathogenesis encoded in the genomes of eighteen Dothideomycetes fungi.</title>
        <authorList>
            <person name="Ohm R.A."/>
            <person name="Feau N."/>
            <person name="Henrissat B."/>
            <person name="Schoch C.L."/>
            <person name="Horwitz B.A."/>
            <person name="Barry K.W."/>
            <person name="Condon B.J."/>
            <person name="Copeland A.C."/>
            <person name="Dhillon B."/>
            <person name="Glaser F."/>
            <person name="Hesse C.N."/>
            <person name="Kosti I."/>
            <person name="LaButti K."/>
            <person name="Lindquist E.A."/>
            <person name="Lucas S."/>
            <person name="Salamov A.A."/>
            <person name="Bradshaw R.E."/>
            <person name="Ciuffetti L."/>
            <person name="Hamelin R.C."/>
            <person name="Kema G.H.J."/>
            <person name="Lawrence C."/>
            <person name="Scott J.A."/>
            <person name="Spatafora J.W."/>
            <person name="Turgeon B.G."/>
            <person name="de Wit P.J.G.M."/>
            <person name="Zhong S."/>
            <person name="Goodwin S.B."/>
            <person name="Grigoriev I.V."/>
        </authorList>
    </citation>
    <scope>NUCLEOTIDE SEQUENCE [LARGE SCALE GENOMIC DNA]</scope>
    <source>
        <strain evidence="3 4">UAMH 10762</strain>
    </source>
</reference>
<dbReference type="Proteomes" id="UP000011761">
    <property type="component" value="Unassembled WGS sequence"/>
</dbReference>
<protein>
    <recommendedName>
        <fullName evidence="2">Sld7 C-terminal domain-containing protein</fullName>
    </recommendedName>
</protein>
<gene>
    <name evidence="3" type="ORF">BAUCODRAFT_24225</name>
</gene>
<evidence type="ECO:0000256" key="1">
    <source>
        <dbReference type="SAM" id="MobiDB-lite"/>
    </source>
</evidence>
<proteinExistence type="predicted"/>
<dbReference type="EMBL" id="KB445555">
    <property type="protein sequence ID" value="EMC96453.1"/>
    <property type="molecule type" value="Genomic_DNA"/>
</dbReference>
<dbReference type="KEGG" id="bcom:BAUCODRAFT_24225"/>
<keyword evidence="4" id="KW-1185">Reference proteome</keyword>